<reference evidence="2 3" key="1">
    <citation type="journal article" date="2015" name="Infect. Genet. Evol.">
        <title>Genomic sequences of six botulinum neurotoxin-producing strains representing three clostridial species illustrate the mobility and diversity of botulinum neurotoxin genes.</title>
        <authorList>
            <person name="Smith T.J."/>
            <person name="Hill K.K."/>
            <person name="Xie G."/>
            <person name="Foley B.T."/>
            <person name="Williamson C.H."/>
            <person name="Foster J.T."/>
            <person name="Johnson S.L."/>
            <person name="Chertkov O."/>
            <person name="Teshima H."/>
            <person name="Gibbons H.S."/>
            <person name="Johnsky L.A."/>
            <person name="Karavis M.A."/>
            <person name="Smith L.A."/>
        </authorList>
    </citation>
    <scope>NUCLEOTIDE SEQUENCE [LARGE SCALE GENOMIC DNA]</scope>
    <source>
        <strain evidence="2 3">CDC 2741</strain>
    </source>
</reference>
<keyword evidence="3" id="KW-1185">Reference proteome</keyword>
<dbReference type="Proteomes" id="UP000031366">
    <property type="component" value="Unassembled WGS sequence"/>
</dbReference>
<evidence type="ECO:0000313" key="2">
    <source>
        <dbReference type="EMBL" id="KIE45517.1"/>
    </source>
</evidence>
<dbReference type="STRING" id="29341.RSJ17_20785"/>
<dbReference type="RefSeq" id="WP_039635293.1">
    <property type="nucleotide sequence ID" value="NZ_AYSO01000019.1"/>
</dbReference>
<keyword evidence="1" id="KW-0812">Transmembrane</keyword>
<feature type="transmembrane region" description="Helical" evidence="1">
    <location>
        <begin position="27"/>
        <end position="43"/>
    </location>
</feature>
<feature type="transmembrane region" description="Helical" evidence="1">
    <location>
        <begin position="79"/>
        <end position="100"/>
    </location>
</feature>
<gene>
    <name evidence="2" type="ORF">U732_2693</name>
</gene>
<keyword evidence="1" id="KW-1133">Transmembrane helix</keyword>
<proteinExistence type="predicted"/>
<accession>A0A0C1QWZ9</accession>
<feature type="transmembrane region" description="Helical" evidence="1">
    <location>
        <begin position="139"/>
        <end position="159"/>
    </location>
</feature>
<organism evidence="2 3">
    <name type="scientific">Clostridium argentinense CDC 2741</name>
    <dbReference type="NCBI Taxonomy" id="1418104"/>
    <lineage>
        <taxon>Bacteria</taxon>
        <taxon>Bacillati</taxon>
        <taxon>Bacillota</taxon>
        <taxon>Clostridia</taxon>
        <taxon>Eubacteriales</taxon>
        <taxon>Clostridiaceae</taxon>
        <taxon>Clostridium</taxon>
    </lineage>
</organism>
<sequence>MRIVLFMIVLLLLYTLFYSVLGPSITFLIMSGVFLIMGILFSFKKEFYDKCIKFVSPKFYDNFNLKDEKFKERNRKTNIACLYLLSVATFMNSRLCSAISPKFTAKFDFKNILITAIFAFIIYFLSSYIFKKSKSNAQYVIFSVLLGIIAAIIIGILIFRNIEIF</sequence>
<evidence type="ECO:0000256" key="1">
    <source>
        <dbReference type="SAM" id="Phobius"/>
    </source>
</evidence>
<dbReference type="OrthoDB" id="9978798at2"/>
<dbReference type="EMBL" id="AYSO01000019">
    <property type="protein sequence ID" value="KIE45517.1"/>
    <property type="molecule type" value="Genomic_DNA"/>
</dbReference>
<comment type="caution">
    <text evidence="2">The sequence shown here is derived from an EMBL/GenBank/DDBJ whole genome shotgun (WGS) entry which is preliminary data.</text>
</comment>
<protein>
    <submittedName>
        <fullName evidence="2">Putative membrane protein</fullName>
    </submittedName>
</protein>
<evidence type="ECO:0000313" key="3">
    <source>
        <dbReference type="Proteomes" id="UP000031366"/>
    </source>
</evidence>
<dbReference type="AlphaFoldDB" id="A0A0C1QWZ9"/>
<feature type="transmembrane region" description="Helical" evidence="1">
    <location>
        <begin position="112"/>
        <end position="130"/>
    </location>
</feature>
<keyword evidence="1" id="KW-0472">Membrane</keyword>
<name>A0A0C1QWZ9_9CLOT</name>